<dbReference type="RefSeq" id="WP_208254803.1">
    <property type="nucleotide sequence ID" value="NZ_JAGEOJ010000003.1"/>
</dbReference>
<dbReference type="Gene3D" id="1.10.10.10">
    <property type="entry name" value="Winged helix-like DNA-binding domain superfamily/Winged helix DNA-binding domain"/>
    <property type="match status" value="1"/>
</dbReference>
<dbReference type="SUPFAM" id="SSF46894">
    <property type="entry name" value="C-terminal effector domain of the bipartite response regulators"/>
    <property type="match status" value="1"/>
</dbReference>
<evidence type="ECO:0000313" key="7">
    <source>
        <dbReference type="Proteomes" id="UP000669179"/>
    </source>
</evidence>
<dbReference type="PANTHER" id="PTHR44688:SF16">
    <property type="entry name" value="DNA-BINDING TRANSCRIPTIONAL ACTIVATOR DEVR_DOSR"/>
    <property type="match status" value="1"/>
</dbReference>
<dbReference type="InterPro" id="IPR016032">
    <property type="entry name" value="Sig_transdc_resp-reg_C-effctor"/>
</dbReference>
<keyword evidence="2" id="KW-0238">DNA-binding</keyword>
<dbReference type="AlphaFoldDB" id="A0A939P7I4"/>
<accession>A0A939P7I4</accession>
<dbReference type="PROSITE" id="PS00622">
    <property type="entry name" value="HTH_LUXR_1"/>
    <property type="match status" value="1"/>
</dbReference>
<evidence type="ECO:0000259" key="5">
    <source>
        <dbReference type="PROSITE" id="PS50043"/>
    </source>
</evidence>
<dbReference type="SMART" id="SM00421">
    <property type="entry name" value="HTH_LUXR"/>
    <property type="match status" value="1"/>
</dbReference>
<dbReference type="EMBL" id="JAGEOJ010000003">
    <property type="protein sequence ID" value="MBO2447207.1"/>
    <property type="molecule type" value="Genomic_DNA"/>
</dbReference>
<dbReference type="PROSITE" id="PS50043">
    <property type="entry name" value="HTH_LUXR_2"/>
    <property type="match status" value="1"/>
</dbReference>
<dbReference type="GO" id="GO:0003677">
    <property type="term" value="F:DNA binding"/>
    <property type="evidence" value="ECO:0007669"/>
    <property type="project" value="UniProtKB-KW"/>
</dbReference>
<dbReference type="Pfam" id="PF00196">
    <property type="entry name" value="GerE"/>
    <property type="match status" value="1"/>
</dbReference>
<feature type="region of interest" description="Disordered" evidence="4">
    <location>
        <begin position="1"/>
        <end position="22"/>
    </location>
</feature>
<name>A0A939P7I4_9ACTN</name>
<feature type="domain" description="HTH luxR-type" evidence="5">
    <location>
        <begin position="137"/>
        <end position="202"/>
    </location>
</feature>
<dbReference type="InterPro" id="IPR036388">
    <property type="entry name" value="WH-like_DNA-bd_sf"/>
</dbReference>
<protein>
    <submittedName>
        <fullName evidence="6">Helix-turn-helix transcriptional regulator</fullName>
    </submittedName>
</protein>
<dbReference type="CDD" id="cd06170">
    <property type="entry name" value="LuxR_C_like"/>
    <property type="match status" value="1"/>
</dbReference>
<dbReference type="InterPro" id="IPR000792">
    <property type="entry name" value="Tscrpt_reg_LuxR_C"/>
</dbReference>
<evidence type="ECO:0000256" key="3">
    <source>
        <dbReference type="ARBA" id="ARBA00023163"/>
    </source>
</evidence>
<keyword evidence="1" id="KW-0805">Transcription regulation</keyword>
<keyword evidence="3" id="KW-0804">Transcription</keyword>
<keyword evidence="7" id="KW-1185">Reference proteome</keyword>
<evidence type="ECO:0000313" key="6">
    <source>
        <dbReference type="EMBL" id="MBO2447207.1"/>
    </source>
</evidence>
<gene>
    <name evidence="6" type="ORF">J4573_08935</name>
</gene>
<proteinExistence type="predicted"/>
<evidence type="ECO:0000256" key="4">
    <source>
        <dbReference type="SAM" id="MobiDB-lite"/>
    </source>
</evidence>
<dbReference type="PRINTS" id="PR00038">
    <property type="entry name" value="HTHLUXR"/>
</dbReference>
<evidence type="ECO:0000256" key="2">
    <source>
        <dbReference type="ARBA" id="ARBA00023125"/>
    </source>
</evidence>
<dbReference type="GO" id="GO:0006355">
    <property type="term" value="P:regulation of DNA-templated transcription"/>
    <property type="evidence" value="ECO:0007669"/>
    <property type="project" value="InterPro"/>
</dbReference>
<feature type="compositionally biased region" description="Low complexity" evidence="4">
    <location>
        <begin position="1"/>
        <end position="19"/>
    </location>
</feature>
<comment type="caution">
    <text evidence="6">The sequence shown here is derived from an EMBL/GenBank/DDBJ whole genome shotgun (WGS) entry which is preliminary data.</text>
</comment>
<evidence type="ECO:0000256" key="1">
    <source>
        <dbReference type="ARBA" id="ARBA00023015"/>
    </source>
</evidence>
<dbReference type="Proteomes" id="UP000669179">
    <property type="component" value="Unassembled WGS sequence"/>
</dbReference>
<dbReference type="PANTHER" id="PTHR44688">
    <property type="entry name" value="DNA-BINDING TRANSCRIPTIONAL ACTIVATOR DEVR_DOSR"/>
    <property type="match status" value="1"/>
</dbReference>
<reference evidence="6" key="1">
    <citation type="submission" date="2021-03" db="EMBL/GenBank/DDBJ databases">
        <authorList>
            <person name="Kanchanasin P."/>
            <person name="Saeng-In P."/>
            <person name="Phongsopitanun W."/>
            <person name="Yuki M."/>
            <person name="Kudo T."/>
            <person name="Ohkuma M."/>
            <person name="Tanasupawat S."/>
        </authorList>
    </citation>
    <scope>NUCLEOTIDE SEQUENCE</scope>
    <source>
        <strain evidence="6">GKU 128</strain>
    </source>
</reference>
<organism evidence="6 7">
    <name type="scientific">Actinomadura barringtoniae</name>
    <dbReference type="NCBI Taxonomy" id="1427535"/>
    <lineage>
        <taxon>Bacteria</taxon>
        <taxon>Bacillati</taxon>
        <taxon>Actinomycetota</taxon>
        <taxon>Actinomycetes</taxon>
        <taxon>Streptosporangiales</taxon>
        <taxon>Thermomonosporaceae</taxon>
        <taxon>Actinomadura</taxon>
    </lineage>
</organism>
<sequence length="209" mass="22066">MSAAVSAPESPRAASRATSCEASGAGPARRRVALAGDWSRTGIAGELAEHYDVVPVEDAAAVDWLLVGPAMTARSAARVAAELRVTSPALRVARVVPAGRWHDARDCEVRVPDTAGAADVVAALRLAQEGIAITGGPPVGGQGLTDREAELLRALCAGLGNEQIARRMRISRRTVEFHLTRIFRKLGVGSRVEAIIHVQRNSELGFVHD</sequence>